<evidence type="ECO:0000313" key="2">
    <source>
        <dbReference type="Proteomes" id="UP000242520"/>
    </source>
</evidence>
<proteinExistence type="predicted"/>
<protein>
    <submittedName>
        <fullName evidence="1">Uncharacterized protein</fullName>
    </submittedName>
</protein>
<sequence>MKYMKFNERLFLWREDIEDSVLLYRIGGEKIFTLKGGIRNIFLELISQKCNLEDGKVKEFFIENRIFEECVYNA</sequence>
<evidence type="ECO:0000313" key="1">
    <source>
        <dbReference type="EMBL" id="SHH43406.1"/>
    </source>
</evidence>
<name>A0A1M5SY58_9FIRM</name>
<organism evidence="1 2">
    <name type="scientific">Tepidibacter thalassicus DSM 15285</name>
    <dbReference type="NCBI Taxonomy" id="1123350"/>
    <lineage>
        <taxon>Bacteria</taxon>
        <taxon>Bacillati</taxon>
        <taxon>Bacillota</taxon>
        <taxon>Clostridia</taxon>
        <taxon>Peptostreptococcales</taxon>
        <taxon>Peptostreptococcaceae</taxon>
        <taxon>Tepidibacter</taxon>
    </lineage>
</organism>
<dbReference type="STRING" id="1123350.SAMN02744040_01963"/>
<gene>
    <name evidence="1" type="ORF">SAMN02744040_01963</name>
</gene>
<dbReference type="EMBL" id="FQXH01000025">
    <property type="protein sequence ID" value="SHH43406.1"/>
    <property type="molecule type" value="Genomic_DNA"/>
</dbReference>
<reference evidence="2" key="1">
    <citation type="submission" date="2016-11" db="EMBL/GenBank/DDBJ databases">
        <authorList>
            <person name="Varghese N."/>
            <person name="Submissions S."/>
        </authorList>
    </citation>
    <scope>NUCLEOTIDE SEQUENCE [LARGE SCALE GENOMIC DNA]</scope>
    <source>
        <strain evidence="2">DSM 15285</strain>
    </source>
</reference>
<dbReference type="Proteomes" id="UP000242520">
    <property type="component" value="Unassembled WGS sequence"/>
</dbReference>
<dbReference type="AlphaFoldDB" id="A0A1M5SY58"/>
<dbReference type="RefSeq" id="WP_072725959.1">
    <property type="nucleotide sequence ID" value="NZ_FQXH01000025.1"/>
</dbReference>
<keyword evidence="2" id="KW-1185">Reference proteome</keyword>
<accession>A0A1M5SY58</accession>